<dbReference type="EMBL" id="SHBP01000004">
    <property type="protein sequence ID" value="RZO20488.1"/>
    <property type="molecule type" value="Genomic_DNA"/>
</dbReference>
<dbReference type="InterPro" id="IPR029033">
    <property type="entry name" value="His_PPase_superfam"/>
</dbReference>
<dbReference type="Pfam" id="PF00300">
    <property type="entry name" value="His_Phos_1"/>
    <property type="match status" value="1"/>
</dbReference>
<keyword evidence="1" id="KW-0732">Signal</keyword>
<reference evidence="2 3" key="1">
    <citation type="submission" date="2019-02" db="EMBL/GenBank/DDBJ databases">
        <title>Prokaryotic population dynamics and viral predation in marine succession experiment using metagenomics: the confinement effect.</title>
        <authorList>
            <person name="Haro-Moreno J.M."/>
            <person name="Rodriguez-Valera F."/>
            <person name="Lopez-Perez M."/>
        </authorList>
    </citation>
    <scope>NUCLEOTIDE SEQUENCE [LARGE SCALE GENOMIC DNA]</scope>
    <source>
        <strain evidence="2">MED-G170</strain>
    </source>
</reference>
<dbReference type="CDD" id="cd07067">
    <property type="entry name" value="HP_PGM_like"/>
    <property type="match status" value="1"/>
</dbReference>
<proteinExistence type="predicted"/>
<sequence>MTKKLLLICILVFTSSACYSSEVTTYYFIRHAEKLRIDKSDQNPSLTEKGLERASAWREIFSNVNLDAVYSTDYLRTKLTAKPTADSKNLPILLYDPNDMYSDSFQRETSGQTVLVVGHSNTTNVFANKALGEEKYGQIDDNNNSNLYIVTIIDRKASSVLLKID</sequence>
<name>A0A520MGZ0_9GAMM</name>
<dbReference type="AlphaFoldDB" id="A0A520MGZ0"/>
<dbReference type="InterPro" id="IPR013078">
    <property type="entry name" value="His_Pase_superF_clade-1"/>
</dbReference>
<protein>
    <submittedName>
        <fullName evidence="2">Phosphoglycerate mutase</fullName>
    </submittedName>
</protein>
<dbReference type="Gene3D" id="3.40.50.1240">
    <property type="entry name" value="Phosphoglycerate mutase-like"/>
    <property type="match status" value="1"/>
</dbReference>
<accession>A0A520MGZ0</accession>
<feature type="signal peptide" evidence="1">
    <location>
        <begin position="1"/>
        <end position="20"/>
    </location>
</feature>
<comment type="caution">
    <text evidence="2">The sequence shown here is derived from an EMBL/GenBank/DDBJ whole genome shotgun (WGS) entry which is preliminary data.</text>
</comment>
<organism evidence="2 3">
    <name type="scientific">SAR92 clade bacterium</name>
    <dbReference type="NCBI Taxonomy" id="2315479"/>
    <lineage>
        <taxon>Bacteria</taxon>
        <taxon>Pseudomonadati</taxon>
        <taxon>Pseudomonadota</taxon>
        <taxon>Gammaproteobacteria</taxon>
        <taxon>Cellvibrionales</taxon>
        <taxon>Porticoccaceae</taxon>
        <taxon>SAR92 clade</taxon>
    </lineage>
</organism>
<feature type="chain" id="PRO_5021805125" evidence="1">
    <location>
        <begin position="21"/>
        <end position="165"/>
    </location>
</feature>
<dbReference type="SUPFAM" id="SSF53254">
    <property type="entry name" value="Phosphoglycerate mutase-like"/>
    <property type="match status" value="1"/>
</dbReference>
<evidence type="ECO:0000313" key="2">
    <source>
        <dbReference type="EMBL" id="RZO20488.1"/>
    </source>
</evidence>
<evidence type="ECO:0000313" key="3">
    <source>
        <dbReference type="Proteomes" id="UP000315889"/>
    </source>
</evidence>
<dbReference type="Proteomes" id="UP000315889">
    <property type="component" value="Unassembled WGS sequence"/>
</dbReference>
<dbReference type="PROSITE" id="PS51257">
    <property type="entry name" value="PROKAR_LIPOPROTEIN"/>
    <property type="match status" value="1"/>
</dbReference>
<evidence type="ECO:0000256" key="1">
    <source>
        <dbReference type="SAM" id="SignalP"/>
    </source>
</evidence>
<gene>
    <name evidence="2" type="ORF">EVB03_04310</name>
</gene>